<dbReference type="GO" id="GO:0005886">
    <property type="term" value="C:plasma membrane"/>
    <property type="evidence" value="ECO:0007669"/>
    <property type="project" value="UniProtKB-SubCell"/>
</dbReference>
<keyword evidence="2" id="KW-1003">Cell membrane</keyword>
<evidence type="ECO:0000256" key="3">
    <source>
        <dbReference type="ARBA" id="ARBA00022692"/>
    </source>
</evidence>
<reference evidence="7" key="1">
    <citation type="submission" date="2018-05" db="EMBL/GenBank/DDBJ databases">
        <authorList>
            <person name="Lanie J.A."/>
            <person name="Ng W.-L."/>
            <person name="Kazmierczak K.M."/>
            <person name="Andrzejewski T.M."/>
            <person name="Davidsen T.M."/>
            <person name="Wayne K.J."/>
            <person name="Tettelin H."/>
            <person name="Glass J.I."/>
            <person name="Rusch D."/>
            <person name="Podicherti R."/>
            <person name="Tsui H.-C.T."/>
            <person name="Winkler M.E."/>
        </authorList>
    </citation>
    <scope>NUCLEOTIDE SEQUENCE</scope>
</reference>
<keyword evidence="5 6" id="KW-0472">Membrane</keyword>
<dbReference type="AlphaFoldDB" id="A0A381RGE1"/>
<proteinExistence type="predicted"/>
<protein>
    <recommendedName>
        <fullName evidence="8">Cytochrome C oxidase subunit IV</fullName>
    </recommendedName>
</protein>
<keyword evidence="4 6" id="KW-1133">Transmembrane helix</keyword>
<dbReference type="Pfam" id="PF03626">
    <property type="entry name" value="COX4_pro"/>
    <property type="match status" value="1"/>
</dbReference>
<dbReference type="EMBL" id="UINC01001853">
    <property type="protein sequence ID" value="SUZ89959.1"/>
    <property type="molecule type" value="Genomic_DNA"/>
</dbReference>
<name>A0A381RGE1_9ZZZZ</name>
<feature type="transmembrane region" description="Helical" evidence="6">
    <location>
        <begin position="23"/>
        <end position="43"/>
    </location>
</feature>
<organism evidence="7">
    <name type="scientific">marine metagenome</name>
    <dbReference type="NCBI Taxonomy" id="408172"/>
    <lineage>
        <taxon>unclassified sequences</taxon>
        <taxon>metagenomes</taxon>
        <taxon>ecological metagenomes</taxon>
    </lineage>
</organism>
<sequence length="107" mass="12033">MSTAAEHVDSHEGGHEHPSDAKYIQIAAILAFVTALEVGTYFVSIPGEVLIPLLMVMMVFKFFYVASWFMHLRFDSPLFTKFFVTGLVLATVVYGIALTVFEFWHKG</sequence>
<comment type="subcellular location">
    <subcellularLocation>
        <location evidence="1">Cell membrane</location>
        <topology evidence="1">Multi-pass membrane protein</topology>
    </subcellularLocation>
</comment>
<evidence type="ECO:0000313" key="7">
    <source>
        <dbReference type="EMBL" id="SUZ89959.1"/>
    </source>
</evidence>
<dbReference type="InterPro" id="IPR005171">
    <property type="entry name" value="Cyt_c_oxidase_su4_prok"/>
</dbReference>
<evidence type="ECO:0000256" key="6">
    <source>
        <dbReference type="SAM" id="Phobius"/>
    </source>
</evidence>
<evidence type="ECO:0000256" key="1">
    <source>
        <dbReference type="ARBA" id="ARBA00004651"/>
    </source>
</evidence>
<feature type="transmembrane region" description="Helical" evidence="6">
    <location>
        <begin position="50"/>
        <end position="70"/>
    </location>
</feature>
<keyword evidence="3 6" id="KW-0812">Transmembrane</keyword>
<evidence type="ECO:0000256" key="4">
    <source>
        <dbReference type="ARBA" id="ARBA00022989"/>
    </source>
</evidence>
<evidence type="ECO:0000256" key="5">
    <source>
        <dbReference type="ARBA" id="ARBA00023136"/>
    </source>
</evidence>
<evidence type="ECO:0008006" key="8">
    <source>
        <dbReference type="Google" id="ProtNLM"/>
    </source>
</evidence>
<feature type="transmembrane region" description="Helical" evidence="6">
    <location>
        <begin position="82"/>
        <end position="104"/>
    </location>
</feature>
<evidence type="ECO:0000256" key="2">
    <source>
        <dbReference type="ARBA" id="ARBA00022475"/>
    </source>
</evidence>
<gene>
    <name evidence="7" type="ORF">METZ01_LOCUS42813</name>
</gene>
<accession>A0A381RGE1</accession>